<dbReference type="Proteomes" id="UP000186917">
    <property type="component" value="Unassembled WGS sequence"/>
</dbReference>
<keyword evidence="5" id="KW-1185">Reference proteome</keyword>
<dbReference type="InterPro" id="IPR007551">
    <property type="entry name" value="YajQ/Smlt4090-like"/>
</dbReference>
<dbReference type="GO" id="GO:0005829">
    <property type="term" value="C:cytosol"/>
    <property type="evidence" value="ECO:0007669"/>
    <property type="project" value="TreeGrafter"/>
</dbReference>
<keyword evidence="1 3" id="KW-0547">Nucleotide-binding</keyword>
<dbReference type="PANTHER" id="PTHR30476:SF0">
    <property type="entry name" value="UPF0234 PROTEIN YAJQ"/>
    <property type="match status" value="1"/>
</dbReference>
<proteinExistence type="inferred from homology"/>
<dbReference type="HAMAP" id="MF_00632">
    <property type="entry name" value="UPF0234"/>
    <property type="match status" value="1"/>
</dbReference>
<dbReference type="Pfam" id="PF04461">
    <property type="entry name" value="YajQ"/>
    <property type="match status" value="1"/>
</dbReference>
<protein>
    <recommendedName>
        <fullName evidence="3">Nucleotide-binding protein SAMN05421788_106137</fullName>
    </recommendedName>
</protein>
<dbReference type="InterPro" id="IPR035571">
    <property type="entry name" value="UPF0234-like_C"/>
</dbReference>
<dbReference type="KEGG" id="fln:FLA_2084"/>
<gene>
    <name evidence="4" type="ORF">SAMN05421788_106137</name>
</gene>
<dbReference type="GO" id="GO:0000166">
    <property type="term" value="F:nucleotide binding"/>
    <property type="evidence" value="ECO:0007669"/>
    <property type="project" value="UniProtKB-UniRule"/>
</dbReference>
<sequence>MPSFDISSKVDLQTLDNAINTVKKEISTRFDFKDSPVSIELNKKDYVVNLEVESDMKMKQVIDVIISRAMKQGIDASAFDFEKDAYPSGKVVKKEVSVKNGLKQEDAKKIVKLIKDSGLKVQAAIMDDIVRVTGKKIDDLQDVIAACKAGNLGMPLQFVNMKS</sequence>
<reference evidence="5" key="1">
    <citation type="submission" date="2017-01" db="EMBL/GenBank/DDBJ databases">
        <authorList>
            <person name="Varghese N."/>
            <person name="Submissions S."/>
        </authorList>
    </citation>
    <scope>NUCLEOTIDE SEQUENCE [LARGE SCALE GENOMIC DNA]</scope>
    <source>
        <strain evidence="5">DSM 21054</strain>
    </source>
</reference>
<organism evidence="4 5">
    <name type="scientific">Filimonas lacunae</name>
    <dbReference type="NCBI Taxonomy" id="477680"/>
    <lineage>
        <taxon>Bacteria</taxon>
        <taxon>Pseudomonadati</taxon>
        <taxon>Bacteroidota</taxon>
        <taxon>Chitinophagia</taxon>
        <taxon>Chitinophagales</taxon>
        <taxon>Chitinophagaceae</taxon>
        <taxon>Filimonas</taxon>
    </lineage>
</organism>
<dbReference type="SUPFAM" id="SSF89963">
    <property type="entry name" value="YajQ-like"/>
    <property type="match status" value="2"/>
</dbReference>
<dbReference type="EMBL" id="FTOR01000006">
    <property type="protein sequence ID" value="SIT24516.1"/>
    <property type="molecule type" value="Genomic_DNA"/>
</dbReference>
<dbReference type="Gene3D" id="3.30.70.990">
    <property type="entry name" value="YajQ-like, domain 2"/>
    <property type="match status" value="1"/>
</dbReference>
<comment type="similarity">
    <text evidence="2 3">Belongs to the YajQ family.</text>
</comment>
<dbReference type="CDD" id="cd11740">
    <property type="entry name" value="YajQ_like"/>
    <property type="match status" value="1"/>
</dbReference>
<dbReference type="PANTHER" id="PTHR30476">
    <property type="entry name" value="UPF0234 PROTEIN YAJQ"/>
    <property type="match status" value="1"/>
</dbReference>
<evidence type="ECO:0000256" key="1">
    <source>
        <dbReference type="ARBA" id="ARBA00022741"/>
    </source>
</evidence>
<dbReference type="STRING" id="477680.SAMN05421788_106137"/>
<dbReference type="InterPro" id="IPR036183">
    <property type="entry name" value="YajQ-like_sf"/>
</dbReference>
<dbReference type="NCBIfam" id="NF003819">
    <property type="entry name" value="PRK05412.1"/>
    <property type="match status" value="1"/>
</dbReference>
<name>A0A173MF07_9BACT</name>
<evidence type="ECO:0000256" key="3">
    <source>
        <dbReference type="HAMAP-Rule" id="MF_00632"/>
    </source>
</evidence>
<comment type="function">
    <text evidence="3">Nucleotide-binding protein.</text>
</comment>
<evidence type="ECO:0000256" key="2">
    <source>
        <dbReference type="ARBA" id="ARBA00093450"/>
    </source>
</evidence>
<dbReference type="InterPro" id="IPR035570">
    <property type="entry name" value="UPF0234_N"/>
</dbReference>
<dbReference type="OrthoDB" id="9801447at2"/>
<dbReference type="AlphaFoldDB" id="A0A173MF07"/>
<accession>A0A173MF07</accession>
<dbReference type="Gene3D" id="3.30.70.860">
    <property type="match status" value="1"/>
</dbReference>
<evidence type="ECO:0000313" key="5">
    <source>
        <dbReference type="Proteomes" id="UP000186917"/>
    </source>
</evidence>
<dbReference type="RefSeq" id="WP_076380349.1">
    <property type="nucleotide sequence ID" value="NZ_AP017422.1"/>
</dbReference>
<evidence type="ECO:0000313" key="4">
    <source>
        <dbReference type="EMBL" id="SIT24516.1"/>
    </source>
</evidence>